<name>A0A5C3KDL2_COPMA</name>
<evidence type="ECO:0000313" key="1">
    <source>
        <dbReference type="EMBL" id="TFK18186.1"/>
    </source>
</evidence>
<dbReference type="OrthoDB" id="2734547at2759"/>
<dbReference type="EMBL" id="ML210423">
    <property type="protein sequence ID" value="TFK18186.1"/>
    <property type="molecule type" value="Genomic_DNA"/>
</dbReference>
<dbReference type="Proteomes" id="UP000307440">
    <property type="component" value="Unassembled WGS sequence"/>
</dbReference>
<evidence type="ECO:0008006" key="3">
    <source>
        <dbReference type="Google" id="ProtNLM"/>
    </source>
</evidence>
<accession>A0A5C3KDL2</accession>
<proteinExistence type="predicted"/>
<reference evidence="1 2" key="1">
    <citation type="journal article" date="2019" name="Nat. Ecol. Evol.">
        <title>Megaphylogeny resolves global patterns of mushroom evolution.</title>
        <authorList>
            <person name="Varga T."/>
            <person name="Krizsan K."/>
            <person name="Foldi C."/>
            <person name="Dima B."/>
            <person name="Sanchez-Garcia M."/>
            <person name="Sanchez-Ramirez S."/>
            <person name="Szollosi G.J."/>
            <person name="Szarkandi J.G."/>
            <person name="Papp V."/>
            <person name="Albert L."/>
            <person name="Andreopoulos W."/>
            <person name="Angelini C."/>
            <person name="Antonin V."/>
            <person name="Barry K.W."/>
            <person name="Bougher N.L."/>
            <person name="Buchanan P."/>
            <person name="Buyck B."/>
            <person name="Bense V."/>
            <person name="Catcheside P."/>
            <person name="Chovatia M."/>
            <person name="Cooper J."/>
            <person name="Damon W."/>
            <person name="Desjardin D."/>
            <person name="Finy P."/>
            <person name="Geml J."/>
            <person name="Haridas S."/>
            <person name="Hughes K."/>
            <person name="Justo A."/>
            <person name="Karasinski D."/>
            <person name="Kautmanova I."/>
            <person name="Kiss B."/>
            <person name="Kocsube S."/>
            <person name="Kotiranta H."/>
            <person name="LaButti K.M."/>
            <person name="Lechner B.E."/>
            <person name="Liimatainen K."/>
            <person name="Lipzen A."/>
            <person name="Lukacs Z."/>
            <person name="Mihaltcheva S."/>
            <person name="Morgado L.N."/>
            <person name="Niskanen T."/>
            <person name="Noordeloos M.E."/>
            <person name="Ohm R.A."/>
            <person name="Ortiz-Santana B."/>
            <person name="Ovrebo C."/>
            <person name="Racz N."/>
            <person name="Riley R."/>
            <person name="Savchenko A."/>
            <person name="Shiryaev A."/>
            <person name="Soop K."/>
            <person name="Spirin V."/>
            <person name="Szebenyi C."/>
            <person name="Tomsovsky M."/>
            <person name="Tulloss R.E."/>
            <person name="Uehling J."/>
            <person name="Grigoriev I.V."/>
            <person name="Vagvolgyi C."/>
            <person name="Papp T."/>
            <person name="Martin F.M."/>
            <person name="Miettinen O."/>
            <person name="Hibbett D.S."/>
            <person name="Nagy L.G."/>
        </authorList>
    </citation>
    <scope>NUCLEOTIDE SEQUENCE [LARGE SCALE GENOMIC DNA]</scope>
    <source>
        <strain evidence="1 2">CBS 121175</strain>
    </source>
</reference>
<protein>
    <recommendedName>
        <fullName evidence="3">F-box domain-containing protein</fullName>
    </recommendedName>
</protein>
<evidence type="ECO:0000313" key="2">
    <source>
        <dbReference type="Proteomes" id="UP000307440"/>
    </source>
</evidence>
<organism evidence="1 2">
    <name type="scientific">Coprinopsis marcescibilis</name>
    <name type="common">Agaric fungus</name>
    <name type="synonym">Psathyrella marcescibilis</name>
    <dbReference type="NCBI Taxonomy" id="230819"/>
    <lineage>
        <taxon>Eukaryota</taxon>
        <taxon>Fungi</taxon>
        <taxon>Dikarya</taxon>
        <taxon>Basidiomycota</taxon>
        <taxon>Agaricomycotina</taxon>
        <taxon>Agaricomycetes</taxon>
        <taxon>Agaricomycetidae</taxon>
        <taxon>Agaricales</taxon>
        <taxon>Agaricineae</taxon>
        <taxon>Psathyrellaceae</taxon>
        <taxon>Coprinopsis</taxon>
    </lineage>
</organism>
<dbReference type="AlphaFoldDB" id="A0A5C3KDL2"/>
<dbReference type="STRING" id="230819.A0A5C3KDL2"/>
<sequence length="416" mass="47483">MSRGTQLPRLPWELTDAIIDHLESDSRALGVCGMVCSEWLKRSRHYIFSTVQLWPWRVRDFVHLANSKTSTIPFHVHRIELDDSRVRKQSTENIQFCDTLSLLQLPCITSGVKSMSIRNVDWTAFSPTEQNHARERLAKFQHLNRLEFDNVVFHDLREVVRILHSFPLIKYLKTDVNFMKYREHAVASAVTLRLPASLKCVEVGPSDDAIPVVLSCISACAANAGNAEPHVERLSIRGIKVDHLPHVRHTIRKAGSYLHRLTLGLDNLPLEAIEKEDLSALKFSRLVHLRHLIIEGLQLSPKSGILKSTLPRLLSRLESPFLQLIELDFVFATGKSRGDLATDLEQLDWQQLQRVLMELHFFGLRRVAMKIRCQKGSNENATPGLEDGLRRAMQRTRMAFKDLDGRGVLDLSFVQC</sequence>
<gene>
    <name evidence="1" type="ORF">FA15DRAFT_675495</name>
</gene>
<keyword evidence="2" id="KW-1185">Reference proteome</keyword>